<evidence type="ECO:0000313" key="1">
    <source>
        <dbReference type="EMBL" id="KAF6021855.1"/>
    </source>
</evidence>
<gene>
    <name evidence="2" type="ORF">EB796_014037</name>
    <name evidence="1" type="ORF">EB796_019840</name>
</gene>
<protein>
    <submittedName>
        <fullName evidence="2">Uncharacterized protein</fullName>
    </submittedName>
</protein>
<proteinExistence type="predicted"/>
<organism evidence="2 3">
    <name type="scientific">Bugula neritina</name>
    <name type="common">Brown bryozoan</name>
    <name type="synonym">Sertularia neritina</name>
    <dbReference type="NCBI Taxonomy" id="10212"/>
    <lineage>
        <taxon>Eukaryota</taxon>
        <taxon>Metazoa</taxon>
        <taxon>Spiralia</taxon>
        <taxon>Lophotrochozoa</taxon>
        <taxon>Bryozoa</taxon>
        <taxon>Gymnolaemata</taxon>
        <taxon>Cheilostomatida</taxon>
        <taxon>Flustrina</taxon>
        <taxon>Buguloidea</taxon>
        <taxon>Bugulidae</taxon>
        <taxon>Bugula</taxon>
    </lineage>
</organism>
<evidence type="ECO:0000313" key="2">
    <source>
        <dbReference type="EMBL" id="KAF6027654.1"/>
    </source>
</evidence>
<dbReference type="EMBL" id="VXIV02002948">
    <property type="protein sequence ID" value="KAF6021855.1"/>
    <property type="molecule type" value="Genomic_DNA"/>
</dbReference>
<name>A0A7J7JPU8_BUGNE</name>
<dbReference type="AlphaFoldDB" id="A0A7J7JPU8"/>
<dbReference type="EMBL" id="VXIV02002055">
    <property type="protein sequence ID" value="KAF6027654.1"/>
    <property type="molecule type" value="Genomic_DNA"/>
</dbReference>
<sequence>MIHSATGESGISNDLFTHPDVKAAKLGQKKMEAIAENEALNDSEKVREHSQVLKRYLENFKDAIDVGKKEAILGKSTTLPPHLLLERDEETKVKEPVLTPVKGEEKRPLEATLTADKITKALPSHQRSKARKLLRDISKIKTLKWSDEGKLIYHDKLIRGSDITKLVADSVGSPLQISSKKLAWKQFNKILDQHGIGVRQKGAGLSGYEKFKNQLKHTNWYCHE</sequence>
<keyword evidence="3" id="KW-1185">Reference proteome</keyword>
<evidence type="ECO:0000313" key="3">
    <source>
        <dbReference type="Proteomes" id="UP000593567"/>
    </source>
</evidence>
<accession>A0A7J7JPU8</accession>
<comment type="caution">
    <text evidence="2">The sequence shown here is derived from an EMBL/GenBank/DDBJ whole genome shotgun (WGS) entry which is preliminary data.</text>
</comment>
<reference evidence="2 3" key="2">
    <citation type="submission" date="2020-06" db="EMBL/GenBank/DDBJ databases">
        <title>Draft genome of Bugula neritina, a colonial animal packing powerful symbionts and potential medicines.</title>
        <authorList>
            <person name="Rayko M."/>
        </authorList>
    </citation>
    <scope>NUCLEOTIDE SEQUENCE [LARGE SCALE GENOMIC DNA]</scope>
    <source>
        <strain evidence="2">Kwan_BN1</strain>
    </source>
</reference>
<dbReference type="Proteomes" id="UP000593567">
    <property type="component" value="Unassembled WGS sequence"/>
</dbReference>
<reference evidence="2 3" key="1">
    <citation type="submission" date="2019-09" db="EMBL/GenBank/DDBJ databases">
        <authorList>
            <person name="Raiko M."/>
            <person name="Komissarov A."/>
            <person name="Rhodes A."/>
            <person name="Kliver S."/>
            <person name="Lim-Fong G."/>
            <person name="Kwan J."/>
            <person name="O'Brien S.J."/>
            <person name="Lopez J.V."/>
        </authorList>
    </citation>
    <scope>NUCLEOTIDE SEQUENCE [LARGE SCALE GENOMIC DNA]</scope>
    <source>
        <strain evidence="2">Kwan_BN1</strain>
    </source>
</reference>